<feature type="compositionally biased region" description="Polar residues" evidence="1">
    <location>
        <begin position="36"/>
        <end position="50"/>
    </location>
</feature>
<organism evidence="2 3">
    <name type="scientific">Chryseobacterium ureilyticum</name>
    <dbReference type="NCBI Taxonomy" id="373668"/>
    <lineage>
        <taxon>Bacteria</taxon>
        <taxon>Pseudomonadati</taxon>
        <taxon>Bacteroidota</taxon>
        <taxon>Flavobacteriia</taxon>
        <taxon>Flavobacteriales</taxon>
        <taxon>Weeksellaceae</taxon>
        <taxon>Chryseobacterium group</taxon>
        <taxon>Chryseobacterium</taxon>
    </lineage>
</organism>
<proteinExistence type="predicted"/>
<protein>
    <submittedName>
        <fullName evidence="2">Uncharacterized protein</fullName>
    </submittedName>
</protein>
<name>A0A1N7MX70_9FLAO</name>
<evidence type="ECO:0000313" key="3">
    <source>
        <dbReference type="Proteomes" id="UP000186744"/>
    </source>
</evidence>
<feature type="region of interest" description="Disordered" evidence="1">
    <location>
        <begin position="17"/>
        <end position="50"/>
    </location>
</feature>
<accession>A0A1N7MX70</accession>
<gene>
    <name evidence="2" type="ORF">SAMN05421786_1038</name>
</gene>
<sequence>MIQILLTLLGLLFPSNHLETNNGNHTQTTIQTNITPEDTNGETGSTPPKK</sequence>
<keyword evidence="3" id="KW-1185">Reference proteome</keyword>
<dbReference type="EMBL" id="FTOL01000003">
    <property type="protein sequence ID" value="SIS90690.1"/>
    <property type="molecule type" value="Genomic_DNA"/>
</dbReference>
<dbReference type="Proteomes" id="UP000186744">
    <property type="component" value="Unassembled WGS sequence"/>
</dbReference>
<evidence type="ECO:0000256" key="1">
    <source>
        <dbReference type="SAM" id="MobiDB-lite"/>
    </source>
</evidence>
<dbReference type="RefSeq" id="WP_167369977.1">
    <property type="nucleotide sequence ID" value="NZ_FTOL01000003.1"/>
</dbReference>
<dbReference type="STRING" id="373668.SAMN05421786_1038"/>
<reference evidence="3" key="1">
    <citation type="submission" date="2017-01" db="EMBL/GenBank/DDBJ databases">
        <authorList>
            <person name="Varghese N."/>
            <person name="Submissions S."/>
        </authorList>
    </citation>
    <scope>NUCLEOTIDE SEQUENCE [LARGE SCALE GENOMIC DNA]</scope>
    <source>
        <strain evidence="3">DSM 18017</strain>
    </source>
</reference>
<dbReference type="AlphaFoldDB" id="A0A1N7MX70"/>
<evidence type="ECO:0000313" key="2">
    <source>
        <dbReference type="EMBL" id="SIS90690.1"/>
    </source>
</evidence>
<feature type="compositionally biased region" description="Low complexity" evidence="1">
    <location>
        <begin position="20"/>
        <end position="35"/>
    </location>
</feature>